<sequence length="161" mass="18271">MAGEFTDFRMELIKTGINGLFNNNNNLPVFKRSAVGCCLPFYTLIHSRLIGDDNITVLRIPNKGSDSIGRRKGPRVWERESGIYIIVQGFLNRKRKQKRSSRRSCLSEHRGRNFDKFFHSLENSRSNSFKTQSGSMNPGHQQHISGGQVSLRPSAATVQEM</sequence>
<dbReference type="AlphaFoldDB" id="F0UBA5"/>
<evidence type="ECO:0000313" key="3">
    <source>
        <dbReference type="Proteomes" id="UP000008142"/>
    </source>
</evidence>
<accession>F0UBA5</accession>
<proteinExistence type="predicted"/>
<dbReference type="Proteomes" id="UP000008142">
    <property type="component" value="Unassembled WGS sequence"/>
</dbReference>
<gene>
    <name evidence="2" type="ORF">HCEG_02229</name>
</gene>
<evidence type="ECO:0000313" key="2">
    <source>
        <dbReference type="EMBL" id="EGC43014.1"/>
    </source>
</evidence>
<reference evidence="3" key="1">
    <citation type="submission" date="2008-07" db="EMBL/GenBank/DDBJ databases">
        <title>Annotation of Ajellomyces capsulatus strain H88.</title>
        <authorList>
            <person name="Champion M."/>
            <person name="Cuomo C."/>
            <person name="Ma L.-J."/>
            <person name="Henn M.R."/>
            <person name="Sil A."/>
            <person name="Goldman B."/>
            <person name="Young S.K."/>
            <person name="Kodira C.D."/>
            <person name="Zeng Q."/>
            <person name="Koehrsen M."/>
            <person name="Alvarado L."/>
            <person name="Berlin A."/>
            <person name="Borenstein D."/>
            <person name="Chen Z."/>
            <person name="Engels R."/>
            <person name="Freedman E."/>
            <person name="Gellesch M."/>
            <person name="Goldberg J."/>
            <person name="Griggs A."/>
            <person name="Gujja S."/>
            <person name="Heiman D."/>
            <person name="Hepburn T."/>
            <person name="Howarth C."/>
            <person name="Jen D."/>
            <person name="Larson L."/>
            <person name="Lewis B."/>
            <person name="Mehta T."/>
            <person name="Park D."/>
            <person name="Pearson M."/>
            <person name="Roberts A."/>
            <person name="Saif S."/>
            <person name="Shea T."/>
            <person name="Shenoy N."/>
            <person name="Sisk P."/>
            <person name="Stolte C."/>
            <person name="Sykes S."/>
            <person name="Walk T."/>
            <person name="White J."/>
            <person name="Yandava C."/>
            <person name="Klein B."/>
            <person name="McEwen J.G."/>
            <person name="Puccia R."/>
            <person name="Goldman G.H."/>
            <person name="Felipe M.S."/>
            <person name="Nino-Vega G."/>
            <person name="San-Blas G."/>
            <person name="Taylor J."/>
            <person name="Mendoza L."/>
            <person name="Galagan J."/>
            <person name="Nusbaum C."/>
            <person name="Birren B."/>
        </authorList>
    </citation>
    <scope>NUCLEOTIDE SEQUENCE [LARGE SCALE GENOMIC DNA]</scope>
    <source>
        <strain evidence="3">H88</strain>
    </source>
</reference>
<dbReference type="VEuPathDB" id="FungiDB:I7I53_09494"/>
<feature type="region of interest" description="Disordered" evidence="1">
    <location>
        <begin position="126"/>
        <end position="161"/>
    </location>
</feature>
<protein>
    <submittedName>
        <fullName evidence="2">Predicted protein</fullName>
    </submittedName>
</protein>
<name>F0UBA5_AJEC8</name>
<organism evidence="3">
    <name type="scientific">Ajellomyces capsulatus (strain H88)</name>
    <name type="common">Darling's disease fungus</name>
    <name type="synonym">Histoplasma capsulatum</name>
    <dbReference type="NCBI Taxonomy" id="544711"/>
    <lineage>
        <taxon>Eukaryota</taxon>
        <taxon>Fungi</taxon>
        <taxon>Dikarya</taxon>
        <taxon>Ascomycota</taxon>
        <taxon>Pezizomycotina</taxon>
        <taxon>Eurotiomycetes</taxon>
        <taxon>Eurotiomycetidae</taxon>
        <taxon>Onygenales</taxon>
        <taxon>Ajellomycetaceae</taxon>
        <taxon>Histoplasma</taxon>
    </lineage>
</organism>
<dbReference type="EMBL" id="DS990637">
    <property type="protein sequence ID" value="EGC43014.1"/>
    <property type="molecule type" value="Genomic_DNA"/>
</dbReference>
<dbReference type="HOGENOM" id="CLU_1643214_0_0_1"/>
<evidence type="ECO:0000256" key="1">
    <source>
        <dbReference type="SAM" id="MobiDB-lite"/>
    </source>
</evidence>
<feature type="compositionally biased region" description="Polar residues" evidence="1">
    <location>
        <begin position="126"/>
        <end position="148"/>
    </location>
</feature>